<dbReference type="EMBL" id="JAEPRB010000310">
    <property type="protein sequence ID" value="KAG2217301.1"/>
    <property type="molecule type" value="Genomic_DNA"/>
</dbReference>
<dbReference type="Gene3D" id="3.30.70.330">
    <property type="match status" value="1"/>
</dbReference>
<dbReference type="Proteomes" id="UP000646827">
    <property type="component" value="Unassembled WGS sequence"/>
</dbReference>
<reference evidence="2 3" key="1">
    <citation type="submission" date="2020-12" db="EMBL/GenBank/DDBJ databases">
        <title>Metabolic potential, ecology and presence of endohyphal bacteria is reflected in genomic diversity of Mucoromycotina.</title>
        <authorList>
            <person name="Muszewska A."/>
            <person name="Okrasinska A."/>
            <person name="Steczkiewicz K."/>
            <person name="Drgas O."/>
            <person name="Orlowska M."/>
            <person name="Perlinska-Lenart U."/>
            <person name="Aleksandrzak-Piekarczyk T."/>
            <person name="Szatraj K."/>
            <person name="Zielenkiewicz U."/>
            <person name="Pilsyk S."/>
            <person name="Malc E."/>
            <person name="Mieczkowski P."/>
            <person name="Kruszewska J.S."/>
            <person name="Biernat P."/>
            <person name="Pawlowska J."/>
        </authorList>
    </citation>
    <scope>NUCLEOTIDE SEQUENCE [LARGE SCALE GENOMIC DNA]</scope>
    <source>
        <strain evidence="2 3">CBS 142.35</strain>
    </source>
</reference>
<comment type="caution">
    <text evidence="2">The sequence shown here is derived from an EMBL/GenBank/DDBJ whole genome shotgun (WGS) entry which is preliminary data.</text>
</comment>
<keyword evidence="3" id="KW-1185">Reference proteome</keyword>
<evidence type="ECO:0000313" key="2">
    <source>
        <dbReference type="EMBL" id="KAG2217301.1"/>
    </source>
</evidence>
<evidence type="ECO:0000313" key="3">
    <source>
        <dbReference type="Proteomes" id="UP000646827"/>
    </source>
</evidence>
<name>A0A8H7RUA2_9FUNG</name>
<dbReference type="GO" id="GO:0070034">
    <property type="term" value="F:telomerase RNA binding"/>
    <property type="evidence" value="ECO:0007669"/>
    <property type="project" value="InterPro"/>
</dbReference>
<dbReference type="GO" id="GO:1904868">
    <property type="term" value="P:telomerase catalytic core complex assembly"/>
    <property type="evidence" value="ECO:0007669"/>
    <property type="project" value="InterPro"/>
</dbReference>
<dbReference type="Pfam" id="PF19977">
    <property type="entry name" value="xRRM"/>
    <property type="match status" value="1"/>
</dbReference>
<accession>A0A8H7RUA2</accession>
<dbReference type="InterPro" id="IPR045537">
    <property type="entry name" value="Lar7_xRRM"/>
</dbReference>
<feature type="domain" description="La-related protein 7 homolog xRRM" evidence="1">
    <location>
        <begin position="70"/>
        <end position="146"/>
    </location>
</feature>
<sequence length="160" mass="18483">MKLALKVISKKDYNELEKQYLQIQSNAKAGIKRAWDEYYEEQERKESEAMNIEEEEEDTLYPKGTLLQQADVQVAYVDYKKNAPSCHVRLNSSEDTDKLVNYFEQNKTIQTEGKDEVGKAAVNEGQLSQALGVQKMTGEQEKIFWKDENHLAMLNKIEGK</sequence>
<proteinExistence type="predicted"/>
<gene>
    <name evidence="2" type="ORF">INT45_000382</name>
</gene>
<evidence type="ECO:0000259" key="1">
    <source>
        <dbReference type="Pfam" id="PF19977"/>
    </source>
</evidence>
<organism evidence="2 3">
    <name type="scientific">Circinella minor</name>
    <dbReference type="NCBI Taxonomy" id="1195481"/>
    <lineage>
        <taxon>Eukaryota</taxon>
        <taxon>Fungi</taxon>
        <taxon>Fungi incertae sedis</taxon>
        <taxon>Mucoromycota</taxon>
        <taxon>Mucoromycotina</taxon>
        <taxon>Mucoromycetes</taxon>
        <taxon>Mucorales</taxon>
        <taxon>Lichtheimiaceae</taxon>
        <taxon>Circinella</taxon>
    </lineage>
</organism>
<dbReference type="InterPro" id="IPR012677">
    <property type="entry name" value="Nucleotide-bd_a/b_plait_sf"/>
</dbReference>
<dbReference type="OrthoDB" id="439993at2759"/>
<dbReference type="AlphaFoldDB" id="A0A8H7RUA2"/>
<protein>
    <recommendedName>
        <fullName evidence="1">La-related protein 7 homolog xRRM domain-containing protein</fullName>
    </recommendedName>
</protein>